<gene>
    <name evidence="1" type="ORF">NQ318_018937</name>
</gene>
<name>A0AAV8ZGI7_9CUCU</name>
<proteinExistence type="predicted"/>
<dbReference type="EMBL" id="JAPWTK010000001">
    <property type="protein sequence ID" value="KAJ8963455.1"/>
    <property type="molecule type" value="Genomic_DNA"/>
</dbReference>
<reference evidence="1" key="1">
    <citation type="journal article" date="2023" name="Insect Mol. Biol.">
        <title>Genome sequencing provides insights into the evolution of gene families encoding plant cell wall-degrading enzymes in longhorned beetles.</title>
        <authorList>
            <person name="Shin N.R."/>
            <person name="Okamura Y."/>
            <person name="Kirsch R."/>
            <person name="Pauchet Y."/>
        </authorList>
    </citation>
    <scope>NUCLEOTIDE SEQUENCE</scope>
    <source>
        <strain evidence="1">AMC_N1</strain>
    </source>
</reference>
<dbReference type="Proteomes" id="UP001162162">
    <property type="component" value="Unassembled WGS sequence"/>
</dbReference>
<sequence length="289" mass="33557">MNKPNSFFCNKFKSDFNINVDLSDVVFTKGDIRKYNDNTNNVFGEKLCLVYTTEFTIYNVQFSMKVLTFTYEKSYEILKLDINLNNPYIEKEMAACRNFLQRHRNLNATFVTLIQFAKFVEMRRLLSAVVLDKEPKIVLSKKEEGGLNVKYLDNLSKVLIDIHWRIDWSLKESMVVDVIEVYYNNFVLPNGNDIKQKLTSLTHPSLDFHTKLKLWKLLVDDLRKNTRNTVKAVITITEAQRLSEADSVLVISDNEDENGKSDVSDLSKNKRRRIEPQVCSSSVVYVVPD</sequence>
<evidence type="ECO:0000313" key="2">
    <source>
        <dbReference type="Proteomes" id="UP001162162"/>
    </source>
</evidence>
<keyword evidence="2" id="KW-1185">Reference proteome</keyword>
<protein>
    <submittedName>
        <fullName evidence="1">Uncharacterized protein</fullName>
    </submittedName>
</protein>
<evidence type="ECO:0000313" key="1">
    <source>
        <dbReference type="EMBL" id="KAJ8963455.1"/>
    </source>
</evidence>
<dbReference type="AlphaFoldDB" id="A0AAV8ZGI7"/>
<organism evidence="1 2">
    <name type="scientific">Aromia moschata</name>
    <dbReference type="NCBI Taxonomy" id="1265417"/>
    <lineage>
        <taxon>Eukaryota</taxon>
        <taxon>Metazoa</taxon>
        <taxon>Ecdysozoa</taxon>
        <taxon>Arthropoda</taxon>
        <taxon>Hexapoda</taxon>
        <taxon>Insecta</taxon>
        <taxon>Pterygota</taxon>
        <taxon>Neoptera</taxon>
        <taxon>Endopterygota</taxon>
        <taxon>Coleoptera</taxon>
        <taxon>Polyphaga</taxon>
        <taxon>Cucujiformia</taxon>
        <taxon>Chrysomeloidea</taxon>
        <taxon>Cerambycidae</taxon>
        <taxon>Cerambycinae</taxon>
        <taxon>Callichromatini</taxon>
        <taxon>Aromia</taxon>
    </lineage>
</organism>
<comment type="caution">
    <text evidence="1">The sequence shown here is derived from an EMBL/GenBank/DDBJ whole genome shotgun (WGS) entry which is preliminary data.</text>
</comment>
<accession>A0AAV8ZGI7</accession>